<dbReference type="InterPro" id="IPR030960">
    <property type="entry name" value="DHQS/DOIS_N"/>
</dbReference>
<reference evidence="18 19" key="1">
    <citation type="journal article" date="2022" name="Nat. Plants">
        <title>Genomes of leafy and leafless Platanthera orchids illuminate the evolution of mycoheterotrophy.</title>
        <authorList>
            <person name="Li M.H."/>
            <person name="Liu K.W."/>
            <person name="Li Z."/>
            <person name="Lu H.C."/>
            <person name="Ye Q.L."/>
            <person name="Zhang D."/>
            <person name="Wang J.Y."/>
            <person name="Li Y.F."/>
            <person name="Zhong Z.M."/>
            <person name="Liu X."/>
            <person name="Yu X."/>
            <person name="Liu D.K."/>
            <person name="Tu X.D."/>
            <person name="Liu B."/>
            <person name="Hao Y."/>
            <person name="Liao X.Y."/>
            <person name="Jiang Y.T."/>
            <person name="Sun W.H."/>
            <person name="Chen J."/>
            <person name="Chen Y.Q."/>
            <person name="Ai Y."/>
            <person name="Zhai J.W."/>
            <person name="Wu S.S."/>
            <person name="Zhou Z."/>
            <person name="Hsiao Y.Y."/>
            <person name="Wu W.L."/>
            <person name="Chen Y.Y."/>
            <person name="Lin Y.F."/>
            <person name="Hsu J.L."/>
            <person name="Li C.Y."/>
            <person name="Wang Z.W."/>
            <person name="Zhao X."/>
            <person name="Zhong W.Y."/>
            <person name="Ma X.K."/>
            <person name="Ma L."/>
            <person name="Huang J."/>
            <person name="Chen G.Z."/>
            <person name="Huang M.Z."/>
            <person name="Huang L."/>
            <person name="Peng D.H."/>
            <person name="Luo Y.B."/>
            <person name="Zou S.Q."/>
            <person name="Chen S.P."/>
            <person name="Lan S."/>
            <person name="Tsai W.C."/>
            <person name="Van de Peer Y."/>
            <person name="Liu Z.J."/>
        </authorList>
    </citation>
    <scope>NUCLEOTIDE SEQUENCE [LARGE SCALE GENOMIC DNA]</scope>
    <source>
        <strain evidence="18">Lor287</strain>
    </source>
</reference>
<comment type="pathway">
    <text evidence="5">Metabolic intermediate biosynthesis; chorismate biosynthesis; chorismate from D-erythrose 4-phosphate and phosphoenolpyruvate: step 2/7.</text>
</comment>
<comment type="function">
    <text evidence="13">Catalyzes the second step in the shikimate pathway.</text>
</comment>
<evidence type="ECO:0000256" key="8">
    <source>
        <dbReference type="ARBA" id="ARBA00022605"/>
    </source>
</evidence>
<evidence type="ECO:0000256" key="15">
    <source>
        <dbReference type="SAM" id="MobiDB-lite"/>
    </source>
</evidence>
<dbReference type="NCBIfam" id="TIGR01357">
    <property type="entry name" value="aroB"/>
    <property type="match status" value="1"/>
</dbReference>
<dbReference type="CDD" id="cd08195">
    <property type="entry name" value="DHQS"/>
    <property type="match status" value="1"/>
</dbReference>
<dbReference type="InterPro" id="IPR050071">
    <property type="entry name" value="Dehydroquinate_synthase"/>
</dbReference>
<evidence type="ECO:0000256" key="9">
    <source>
        <dbReference type="ARBA" id="ARBA00022723"/>
    </source>
</evidence>
<dbReference type="FunFam" id="1.20.1090.10:FF:000002">
    <property type="entry name" value="3-dehydroquinate synthase"/>
    <property type="match status" value="1"/>
</dbReference>
<evidence type="ECO:0000256" key="3">
    <source>
        <dbReference type="ARBA" id="ARBA00001968"/>
    </source>
</evidence>
<sequence>MAGSSSSSIQSPLRSPPRISRGLRTLSFSSFSRTRAISVRSAPVGRIGICCALSDQILPRIASSSAPVMEPTREAASRVSTVVDVNLGDRSYPIYIGPGLLDVPDLLQRHVVGKRVLVVTNTTIAPLYLERVVEALTHGNSNVSVESVILPDGEKYKNMETLMKVFDKAIESRMDRRCTFVALGGGVIGDMCGFAAATYVRGVNFIQIPTTLMAQVDSSVGGKTGINHPLAKNMIGAFYQPQCVLVDTDTLNTLPDRELASGIAEVIKYGLIRDAEFFEWQEKNMEALLARDSSALAYAIKRSCENKAEVVSLDEKESGLRATLNLGHTFGHAIEAGFGYGQWLHGEAVAAGMVMAVDMSHRLGWIDDTIVERVHNILRRAKLPISPPEMMTVELFKTAIAVDKKVADGLLRLILLKGPLGGCVFTGNYDRKALDETLLAFSKSR</sequence>
<evidence type="ECO:0000256" key="5">
    <source>
        <dbReference type="ARBA" id="ARBA00004661"/>
    </source>
</evidence>
<protein>
    <recommendedName>
        <fullName evidence="14">3-dehydroquinate synthase, chloroplastic</fullName>
        <ecNumber evidence="7">4.2.3.4</ecNumber>
    </recommendedName>
</protein>
<dbReference type="EC" id="4.2.3.4" evidence="7"/>
<keyword evidence="8" id="KW-0028">Amino-acid biosynthesis</keyword>
<comment type="cofactor">
    <cofactor evidence="2">
        <name>NAD(+)</name>
        <dbReference type="ChEBI" id="CHEBI:57540"/>
    </cofactor>
</comment>
<comment type="cofactor">
    <cofactor evidence="3">
        <name>a divalent metal cation</name>
        <dbReference type="ChEBI" id="CHEBI:60240"/>
    </cofactor>
</comment>
<dbReference type="GO" id="GO:0003856">
    <property type="term" value="F:3-dehydroquinate synthase activity"/>
    <property type="evidence" value="ECO:0007669"/>
    <property type="project" value="UniProtKB-EC"/>
</dbReference>
<evidence type="ECO:0000256" key="7">
    <source>
        <dbReference type="ARBA" id="ARBA00013031"/>
    </source>
</evidence>
<feature type="domain" description="3-dehydroquinate synthase N-terminal" evidence="16">
    <location>
        <begin position="148"/>
        <end position="260"/>
    </location>
</feature>
<comment type="similarity">
    <text evidence="6">Belongs to the sugar phosphate cyclases superfamily. Dehydroquinate synthase family.</text>
</comment>
<dbReference type="PANTHER" id="PTHR43622:SF7">
    <property type="entry name" value="3-DEHYDROQUINATE SYNTHASE, CHLOROPLASTIC"/>
    <property type="match status" value="1"/>
</dbReference>
<dbReference type="Gene3D" id="3.40.50.1970">
    <property type="match status" value="1"/>
</dbReference>
<keyword evidence="11" id="KW-0057">Aromatic amino acid biosynthesis</keyword>
<evidence type="ECO:0000256" key="12">
    <source>
        <dbReference type="ARBA" id="ARBA00023239"/>
    </source>
</evidence>
<proteinExistence type="inferred from homology"/>
<dbReference type="FunFam" id="3.40.50.1970:FF:000001">
    <property type="entry name" value="3-dehydroquinate synthase"/>
    <property type="match status" value="1"/>
</dbReference>
<dbReference type="GO" id="GO:0008652">
    <property type="term" value="P:amino acid biosynthetic process"/>
    <property type="evidence" value="ECO:0007669"/>
    <property type="project" value="UniProtKB-KW"/>
</dbReference>
<comment type="catalytic activity">
    <reaction evidence="1">
        <text>7-phospho-2-dehydro-3-deoxy-D-arabino-heptonate = 3-dehydroquinate + phosphate</text>
        <dbReference type="Rhea" id="RHEA:21968"/>
        <dbReference type="ChEBI" id="CHEBI:32364"/>
        <dbReference type="ChEBI" id="CHEBI:43474"/>
        <dbReference type="ChEBI" id="CHEBI:58394"/>
        <dbReference type="EC" id="4.2.3.4"/>
    </reaction>
</comment>
<feature type="region of interest" description="Disordered" evidence="15">
    <location>
        <begin position="1"/>
        <end position="20"/>
    </location>
</feature>
<dbReference type="Gene3D" id="1.20.1090.10">
    <property type="entry name" value="Dehydroquinate synthase-like - alpha domain"/>
    <property type="match status" value="1"/>
</dbReference>
<dbReference type="SUPFAM" id="SSF56796">
    <property type="entry name" value="Dehydroquinate synthase-like"/>
    <property type="match status" value="1"/>
</dbReference>
<evidence type="ECO:0000256" key="14">
    <source>
        <dbReference type="ARBA" id="ARBA00068623"/>
    </source>
</evidence>
<name>A0AAP0FU99_9ASPA</name>
<feature type="domain" description="3-dehydroquinate synthase C-terminal" evidence="17">
    <location>
        <begin position="262"/>
        <end position="406"/>
    </location>
</feature>
<accession>A0AAP0FU99</accession>
<dbReference type="GO" id="GO:0009507">
    <property type="term" value="C:chloroplast"/>
    <property type="evidence" value="ECO:0007669"/>
    <property type="project" value="UniProtKB-SubCell"/>
</dbReference>
<keyword evidence="9" id="KW-0479">Metal-binding</keyword>
<dbReference type="GO" id="GO:0009073">
    <property type="term" value="P:aromatic amino acid family biosynthetic process"/>
    <property type="evidence" value="ECO:0007669"/>
    <property type="project" value="UniProtKB-KW"/>
</dbReference>
<gene>
    <name evidence="18" type="ORF">KSP39_PZI022536</name>
</gene>
<evidence type="ECO:0000256" key="1">
    <source>
        <dbReference type="ARBA" id="ARBA00001393"/>
    </source>
</evidence>
<comment type="caution">
    <text evidence="18">The sequence shown here is derived from an EMBL/GenBank/DDBJ whole genome shotgun (WGS) entry which is preliminary data.</text>
</comment>
<organism evidence="18 19">
    <name type="scientific">Platanthera zijinensis</name>
    <dbReference type="NCBI Taxonomy" id="2320716"/>
    <lineage>
        <taxon>Eukaryota</taxon>
        <taxon>Viridiplantae</taxon>
        <taxon>Streptophyta</taxon>
        <taxon>Embryophyta</taxon>
        <taxon>Tracheophyta</taxon>
        <taxon>Spermatophyta</taxon>
        <taxon>Magnoliopsida</taxon>
        <taxon>Liliopsida</taxon>
        <taxon>Asparagales</taxon>
        <taxon>Orchidaceae</taxon>
        <taxon>Orchidoideae</taxon>
        <taxon>Orchideae</taxon>
        <taxon>Orchidinae</taxon>
        <taxon>Platanthera</taxon>
    </lineage>
</organism>
<comment type="subcellular location">
    <subcellularLocation>
        <location evidence="4">Plastid</location>
        <location evidence="4">Chloroplast</location>
    </subcellularLocation>
</comment>
<dbReference type="Proteomes" id="UP001418222">
    <property type="component" value="Unassembled WGS sequence"/>
</dbReference>
<dbReference type="Pfam" id="PF24621">
    <property type="entry name" value="DHQS_C"/>
    <property type="match status" value="1"/>
</dbReference>
<evidence type="ECO:0000259" key="16">
    <source>
        <dbReference type="Pfam" id="PF01761"/>
    </source>
</evidence>
<evidence type="ECO:0000313" key="18">
    <source>
        <dbReference type="EMBL" id="KAK8916094.1"/>
    </source>
</evidence>
<dbReference type="InterPro" id="IPR056179">
    <property type="entry name" value="DHQS_C"/>
</dbReference>
<evidence type="ECO:0000256" key="11">
    <source>
        <dbReference type="ARBA" id="ARBA00023141"/>
    </source>
</evidence>
<evidence type="ECO:0000256" key="6">
    <source>
        <dbReference type="ARBA" id="ARBA00005412"/>
    </source>
</evidence>
<keyword evidence="10" id="KW-0520">NAD</keyword>
<dbReference type="AlphaFoldDB" id="A0AAP0FU99"/>
<evidence type="ECO:0000256" key="13">
    <source>
        <dbReference type="ARBA" id="ARBA00056090"/>
    </source>
</evidence>
<evidence type="ECO:0000259" key="17">
    <source>
        <dbReference type="Pfam" id="PF24621"/>
    </source>
</evidence>
<keyword evidence="12" id="KW-0456">Lyase</keyword>
<dbReference type="EMBL" id="JBBWWQ010000020">
    <property type="protein sequence ID" value="KAK8916094.1"/>
    <property type="molecule type" value="Genomic_DNA"/>
</dbReference>
<dbReference type="PANTHER" id="PTHR43622">
    <property type="entry name" value="3-DEHYDROQUINATE SYNTHASE"/>
    <property type="match status" value="1"/>
</dbReference>
<dbReference type="GO" id="GO:0009423">
    <property type="term" value="P:chorismate biosynthetic process"/>
    <property type="evidence" value="ECO:0007669"/>
    <property type="project" value="UniProtKB-ARBA"/>
</dbReference>
<evidence type="ECO:0000313" key="19">
    <source>
        <dbReference type="Proteomes" id="UP001418222"/>
    </source>
</evidence>
<evidence type="ECO:0000256" key="10">
    <source>
        <dbReference type="ARBA" id="ARBA00023027"/>
    </source>
</evidence>
<dbReference type="InterPro" id="IPR016037">
    <property type="entry name" value="DHQ_synth_AroB"/>
</dbReference>
<evidence type="ECO:0000256" key="2">
    <source>
        <dbReference type="ARBA" id="ARBA00001911"/>
    </source>
</evidence>
<evidence type="ECO:0000256" key="4">
    <source>
        <dbReference type="ARBA" id="ARBA00004229"/>
    </source>
</evidence>
<dbReference type="HAMAP" id="MF_00110">
    <property type="entry name" value="DHQ_synthase"/>
    <property type="match status" value="1"/>
</dbReference>
<dbReference type="Pfam" id="PF01761">
    <property type="entry name" value="DHQ_synthase"/>
    <property type="match status" value="1"/>
</dbReference>
<keyword evidence="19" id="KW-1185">Reference proteome</keyword>
<dbReference type="GO" id="GO:0046872">
    <property type="term" value="F:metal ion binding"/>
    <property type="evidence" value="ECO:0007669"/>
    <property type="project" value="UniProtKB-KW"/>
</dbReference>